<organism evidence="3 4">
    <name type="scientific">Sorangium cellulosum</name>
    <name type="common">Polyangium cellulosum</name>
    <dbReference type="NCBI Taxonomy" id="56"/>
    <lineage>
        <taxon>Bacteria</taxon>
        <taxon>Pseudomonadati</taxon>
        <taxon>Myxococcota</taxon>
        <taxon>Polyangia</taxon>
        <taxon>Polyangiales</taxon>
        <taxon>Polyangiaceae</taxon>
        <taxon>Sorangium</taxon>
    </lineage>
</organism>
<evidence type="ECO:0000313" key="3">
    <source>
        <dbReference type="EMBL" id="AUX22413.1"/>
    </source>
</evidence>
<feature type="chain" id="PRO_5020593674" description="Secreted protein" evidence="2">
    <location>
        <begin position="48"/>
        <end position="404"/>
    </location>
</feature>
<sequence>MSRSRARQEPGAPPARRAARSRTGAGRPAHAAAAAAVILLCSVEAHAAPEPPRAGMRLEVVRGPGAEGCPDETSLRAEVARGLGADPFQDDAPRALTVRIAREGPEHTASMALRDAQGETHWAEGFSTRSGCEELLSGVALAVVAQLLGAPERAPAPPERSPPPVPSPPPERSPPPVPSPSPRSEPVPGADPSPESKPPGAPAPPPSAQRAAPTPSRPAEQPQAPAGPAEAPTSPERLRLEAGLGAILGLGLTPGAAAGMTLAVGARWSDWSIALEGRGLGSLTQEVEGSMVGASAFTAASVACYRHPMLFGCGLAAIGAVRFTPRAPWTMSPRSDALLGFGARLGAEWPLSRRWSAHGYAEATWIVDDAVLRRVAHETARPAPLYWTTSPLGAALGLGITATY</sequence>
<feature type="compositionally biased region" description="Low complexity" evidence="1">
    <location>
        <begin position="208"/>
        <end position="232"/>
    </location>
</feature>
<protein>
    <recommendedName>
        <fullName evidence="5">Secreted protein</fullName>
    </recommendedName>
</protein>
<evidence type="ECO:0000256" key="2">
    <source>
        <dbReference type="SAM" id="SignalP"/>
    </source>
</evidence>
<feature type="signal peptide" evidence="2">
    <location>
        <begin position="1"/>
        <end position="47"/>
    </location>
</feature>
<evidence type="ECO:0008006" key="5">
    <source>
        <dbReference type="Google" id="ProtNLM"/>
    </source>
</evidence>
<evidence type="ECO:0000256" key="1">
    <source>
        <dbReference type="SAM" id="MobiDB-lite"/>
    </source>
</evidence>
<feature type="region of interest" description="Disordered" evidence="1">
    <location>
        <begin position="1"/>
        <end position="29"/>
    </location>
</feature>
<gene>
    <name evidence="3" type="ORF">SOCEGT47_029160</name>
</gene>
<name>A0A4P2Q0S0_SORCE</name>
<dbReference type="EMBL" id="CP012670">
    <property type="protein sequence ID" value="AUX22413.1"/>
    <property type="molecule type" value="Genomic_DNA"/>
</dbReference>
<dbReference type="AlphaFoldDB" id="A0A4P2Q0S0"/>
<keyword evidence="2" id="KW-0732">Signal</keyword>
<dbReference type="Proteomes" id="UP000295781">
    <property type="component" value="Chromosome"/>
</dbReference>
<accession>A0A4P2Q0S0</accession>
<feature type="region of interest" description="Disordered" evidence="1">
    <location>
        <begin position="152"/>
        <end position="234"/>
    </location>
</feature>
<feature type="compositionally biased region" description="Pro residues" evidence="1">
    <location>
        <begin position="154"/>
        <end position="207"/>
    </location>
</feature>
<evidence type="ECO:0000313" key="4">
    <source>
        <dbReference type="Proteomes" id="UP000295781"/>
    </source>
</evidence>
<proteinExistence type="predicted"/>
<reference evidence="3 4" key="1">
    <citation type="submission" date="2015-09" db="EMBL/GenBank/DDBJ databases">
        <title>Sorangium comparison.</title>
        <authorList>
            <person name="Zaburannyi N."/>
            <person name="Bunk B."/>
            <person name="Overmann J."/>
            <person name="Mueller R."/>
        </authorList>
    </citation>
    <scope>NUCLEOTIDE SEQUENCE [LARGE SCALE GENOMIC DNA]</scope>
    <source>
        <strain evidence="3 4">So ceGT47</strain>
    </source>
</reference>